<dbReference type="VEuPathDB" id="FungiDB:RhiirA1_471724"/>
<evidence type="ECO:0000256" key="1">
    <source>
        <dbReference type="SAM" id="MobiDB-lite"/>
    </source>
</evidence>
<dbReference type="InterPro" id="IPR006597">
    <property type="entry name" value="Sel1-like"/>
</dbReference>
<reference evidence="2 3" key="2">
    <citation type="submission" date="2017-09" db="EMBL/GenBank/DDBJ databases">
        <title>Extensive intraspecific genome diversity in a model arbuscular mycorrhizal fungus.</title>
        <authorList>
            <person name="Chen E.C."/>
            <person name="Morin E."/>
            <person name="Beaudet D."/>
            <person name="Noel J."/>
            <person name="Ndikumana S."/>
            <person name="Charron P."/>
            <person name="St-Onge C."/>
            <person name="Giorgi J."/>
            <person name="Grigoriev I.V."/>
            <person name="Roux C."/>
            <person name="Martin F.M."/>
            <person name="Corradi N."/>
        </authorList>
    </citation>
    <scope>NUCLEOTIDE SEQUENCE [LARGE SCALE GENOMIC DNA]</scope>
    <source>
        <strain evidence="2 3">A5</strain>
    </source>
</reference>
<dbReference type="SUPFAM" id="SSF81901">
    <property type="entry name" value="HCP-like"/>
    <property type="match status" value="2"/>
</dbReference>
<feature type="compositionally biased region" description="Low complexity" evidence="1">
    <location>
        <begin position="452"/>
        <end position="485"/>
    </location>
</feature>
<dbReference type="PANTHER" id="PTHR43628:SF1">
    <property type="entry name" value="CHITIN SYNTHASE REGULATORY FACTOR 2-RELATED"/>
    <property type="match status" value="1"/>
</dbReference>
<reference evidence="2 3" key="1">
    <citation type="submission" date="2016-04" db="EMBL/GenBank/DDBJ databases">
        <title>Genome analyses suggest a sexual origin of heterokaryosis in a supposedly ancient asexual fungus.</title>
        <authorList>
            <person name="Ropars J."/>
            <person name="Sedzielewska K."/>
            <person name="Noel J."/>
            <person name="Charron P."/>
            <person name="Farinelli L."/>
            <person name="Marton T."/>
            <person name="Kruger M."/>
            <person name="Pelin A."/>
            <person name="Brachmann A."/>
            <person name="Corradi N."/>
        </authorList>
    </citation>
    <scope>NUCLEOTIDE SEQUENCE [LARGE SCALE GENOMIC DNA]</scope>
    <source>
        <strain evidence="2 3">A5</strain>
    </source>
</reference>
<dbReference type="VEuPathDB" id="FungiDB:RhiirA1_378193"/>
<gene>
    <name evidence="2" type="ORF">RhiirA5_423881</name>
</gene>
<dbReference type="VEuPathDB" id="FungiDB:RhiirFUN_005093"/>
<dbReference type="InterPro" id="IPR011990">
    <property type="entry name" value="TPR-like_helical_dom_sf"/>
</dbReference>
<dbReference type="Pfam" id="PF08238">
    <property type="entry name" value="Sel1"/>
    <property type="match status" value="5"/>
</dbReference>
<name>A0A2N0P956_9GLOM</name>
<dbReference type="InterPro" id="IPR052945">
    <property type="entry name" value="Mitotic_Regulator"/>
</dbReference>
<organism evidence="2 3">
    <name type="scientific">Rhizophagus irregularis</name>
    <dbReference type="NCBI Taxonomy" id="588596"/>
    <lineage>
        <taxon>Eukaryota</taxon>
        <taxon>Fungi</taxon>
        <taxon>Fungi incertae sedis</taxon>
        <taxon>Mucoromycota</taxon>
        <taxon>Glomeromycotina</taxon>
        <taxon>Glomeromycetes</taxon>
        <taxon>Glomerales</taxon>
        <taxon>Glomeraceae</taxon>
        <taxon>Rhizophagus</taxon>
    </lineage>
</organism>
<dbReference type="VEuPathDB" id="FungiDB:RhiirFUN_005062"/>
<dbReference type="VEuPathDB" id="FungiDB:FUN_005408"/>
<dbReference type="SMART" id="SM00671">
    <property type="entry name" value="SEL1"/>
    <property type="match status" value="5"/>
</dbReference>
<dbReference type="AlphaFoldDB" id="A0A2N0P956"/>
<dbReference type="VEuPathDB" id="FungiDB:RhiirA1_506873"/>
<evidence type="ECO:0000313" key="3">
    <source>
        <dbReference type="Proteomes" id="UP000232722"/>
    </source>
</evidence>
<comment type="caution">
    <text evidence="2">The sequence shown here is derived from an EMBL/GenBank/DDBJ whole genome shotgun (WGS) entry which is preliminary data.</text>
</comment>
<dbReference type="EMBL" id="LLXJ01001198">
    <property type="protein sequence ID" value="PKC03358.1"/>
    <property type="molecule type" value="Genomic_DNA"/>
</dbReference>
<evidence type="ECO:0000313" key="2">
    <source>
        <dbReference type="EMBL" id="PKC03358.1"/>
    </source>
</evidence>
<protein>
    <submittedName>
        <fullName evidence="2">HCP-like protein</fullName>
    </submittedName>
</protein>
<sequence length="754" mass="87295">MCAIFDPYTRGDSIQSKLDKKTTKYDSPGDIAAFDNHQLEDDDNFAQEIERNENGIEIFKRYEKSAKQGDSDAQNYLGYLYENDLGVQKDLKKAFYWYQKSAENGNKLAHYNLISYYLDGWKIDEELVKQENDKMQYILGYFYEIKKDSEKSFYRYLKSAENGNKFAQYNLGLYYQNGWGIEKDEIKAFKWYEKSAKQDNSDAQNYLGFLYKNGINIQKDLEKSFFWYQKSAINGNKIAQYNLGNFYRYGWGIDKDEIEAQKWYRELAGQHNKLFVKNEELLQNINVENKETIISDITNDNIFNYIHFDEPIINTNCEIYSEFIAVKASISPGISDTSYIEVVKLQNLLINRKDDIDHILELQPVYTIGIDFQKNSTRPCIACWVAKSLDITLLECLETIFENQFNIIYKIVTPLNENNNQNLNNSKEFDDNSLTSYYNEENLEEENRDKNNYGNSSGSGSNNDHNSNNNNGNNNNSSNSNNNNKSGDDFRINVELWANFEDTLKYNIDVYACGIGELLNNTCPSLNKIGFGYILQSIKVQVSPLPNNGGDLFDLKRASQPTQLNQNVEFLVGSEMNINGNIGISKTPGVDITGGYKKNNNTKYSSREWEFNYKGPIDKGEYWLYKRNKNLDKIDSTYAPGVHSGEWFVKDGMHGFCITITQVLRYEITHWWHKIHLNMKTWLQRLPIMAHNLEVTFNDLNDFNNKFKKLKPMYSTSGNITNTVGSNEMENKVKTPNIENLNEIGKIERSLGSV</sequence>
<accession>A0A2N0P956</accession>
<dbReference type="PANTHER" id="PTHR43628">
    <property type="entry name" value="ACTIVATOR OF C KINASE PROTEIN 1-RELATED"/>
    <property type="match status" value="1"/>
</dbReference>
<proteinExistence type="predicted"/>
<dbReference type="Proteomes" id="UP000232722">
    <property type="component" value="Unassembled WGS sequence"/>
</dbReference>
<feature type="region of interest" description="Disordered" evidence="1">
    <location>
        <begin position="443"/>
        <end position="486"/>
    </location>
</feature>
<dbReference type="Gene3D" id="1.25.40.10">
    <property type="entry name" value="Tetratricopeptide repeat domain"/>
    <property type="match status" value="2"/>
</dbReference>